<evidence type="ECO:0000256" key="3">
    <source>
        <dbReference type="ARBA" id="ARBA00023014"/>
    </source>
</evidence>
<dbReference type="PROSITE" id="PS51918">
    <property type="entry name" value="RADICAL_SAM"/>
    <property type="match status" value="1"/>
</dbReference>
<dbReference type="GO" id="GO:0051536">
    <property type="term" value="F:iron-sulfur cluster binding"/>
    <property type="evidence" value="ECO:0007669"/>
    <property type="project" value="UniProtKB-KW"/>
</dbReference>
<feature type="domain" description="Radical SAM core" evidence="4">
    <location>
        <begin position="28"/>
        <end position="264"/>
    </location>
</feature>
<keyword evidence="1" id="KW-0479">Metal-binding</keyword>
<dbReference type="SUPFAM" id="SSF102114">
    <property type="entry name" value="Radical SAM enzymes"/>
    <property type="match status" value="1"/>
</dbReference>
<dbReference type="EMBL" id="DF238840">
    <property type="protein sequence ID" value="GAF26935.1"/>
    <property type="molecule type" value="Genomic_DNA"/>
</dbReference>
<dbReference type="GO" id="GO:0016829">
    <property type="term" value="F:lyase activity"/>
    <property type="evidence" value="ECO:0007669"/>
    <property type="project" value="UniProtKB-KW"/>
</dbReference>
<dbReference type="PANTHER" id="PTHR43432">
    <property type="entry name" value="SLR0285 PROTEIN"/>
    <property type="match status" value="1"/>
</dbReference>
<dbReference type="GO" id="GO:0046872">
    <property type="term" value="F:metal ion binding"/>
    <property type="evidence" value="ECO:0007669"/>
    <property type="project" value="UniProtKB-KW"/>
</dbReference>
<keyword evidence="5" id="KW-0456">Lyase</keyword>
<dbReference type="InterPro" id="IPR058240">
    <property type="entry name" value="rSAM_sf"/>
</dbReference>
<evidence type="ECO:0000256" key="1">
    <source>
        <dbReference type="ARBA" id="ARBA00022723"/>
    </source>
</evidence>
<evidence type="ECO:0000259" key="4">
    <source>
        <dbReference type="PROSITE" id="PS51918"/>
    </source>
</evidence>
<keyword evidence="2" id="KW-0408">Iron</keyword>
<name>A0A0S6UCT9_NEOTH</name>
<reference evidence="5" key="1">
    <citation type="journal article" date="2014" name="Gene">
        <title>Genome-guided analysis of transformation efficiency and carbon dioxide assimilation by Moorella thermoacetica Y72.</title>
        <authorList>
            <person name="Tsukahara K."/>
            <person name="Kita A."/>
            <person name="Nakashimada Y."/>
            <person name="Hoshino T."/>
            <person name="Murakami K."/>
        </authorList>
    </citation>
    <scope>NUCLEOTIDE SEQUENCE [LARGE SCALE GENOMIC DNA]</scope>
    <source>
        <strain evidence="5">Y72</strain>
    </source>
</reference>
<gene>
    <name evidence="5" type="ORF">MTY_2275</name>
</gene>
<dbReference type="AlphaFoldDB" id="A0A0S6UCT9"/>
<dbReference type="SFLD" id="SFLDS00029">
    <property type="entry name" value="Radical_SAM"/>
    <property type="match status" value="1"/>
</dbReference>
<sequence>MPTRNGERQTVVFKIYETACRSALNRSRIPGIDYCLNPYTGCSHRCIYCYASCMARFNGHQEKWGSFVQVKTNFIEVLAAQLRRPKKGKVMLASVTDAYQAIERKYGLTQRCLELLTASGLEVSILTKSDLVLRDAELLKAMPAEVGFTITTLDDKLARLLEPGAPLPSRRLAALEKLARAGIRTWIFVAPVIPGLTDAPEDLAAITKAATRAGAQEVDFDPLNFYPAAVSGIRELISRYWPRAKSAFDHACRHPAAYRQLLKEIIKHSKSC</sequence>
<proteinExistence type="predicted"/>
<protein>
    <submittedName>
        <fullName evidence="5">DNA repair photolyase</fullName>
    </submittedName>
</protein>
<dbReference type="SFLD" id="SFLDG01084">
    <property type="entry name" value="Uncharacterised_Radical_SAM_Su"/>
    <property type="match status" value="1"/>
</dbReference>
<dbReference type="Pfam" id="PF04055">
    <property type="entry name" value="Radical_SAM"/>
    <property type="match status" value="1"/>
</dbReference>
<dbReference type="Gene3D" id="3.80.30.30">
    <property type="match status" value="1"/>
</dbReference>
<accession>A0A0S6UCT9</accession>
<organism evidence="5">
    <name type="scientific">Moorella thermoacetica Y72</name>
    <dbReference type="NCBI Taxonomy" id="1325331"/>
    <lineage>
        <taxon>Bacteria</taxon>
        <taxon>Bacillati</taxon>
        <taxon>Bacillota</taxon>
        <taxon>Clostridia</taxon>
        <taxon>Neomoorellales</taxon>
        <taxon>Neomoorellaceae</taxon>
        <taxon>Neomoorella</taxon>
    </lineage>
</organism>
<evidence type="ECO:0000256" key="2">
    <source>
        <dbReference type="ARBA" id="ARBA00023004"/>
    </source>
</evidence>
<dbReference type="CDD" id="cd01335">
    <property type="entry name" value="Radical_SAM"/>
    <property type="match status" value="1"/>
</dbReference>
<evidence type="ECO:0000313" key="5">
    <source>
        <dbReference type="EMBL" id="GAF26935.1"/>
    </source>
</evidence>
<dbReference type="Proteomes" id="UP000063718">
    <property type="component" value="Unassembled WGS sequence"/>
</dbReference>
<dbReference type="PANTHER" id="PTHR43432:SF6">
    <property type="entry name" value="RADICAL SAM CORE DOMAIN-CONTAINING PROTEIN"/>
    <property type="match status" value="1"/>
</dbReference>
<keyword evidence="3" id="KW-0411">Iron-sulfur</keyword>
<dbReference type="InterPro" id="IPR007197">
    <property type="entry name" value="rSAM"/>
</dbReference>
<dbReference type="InterPro" id="IPR040086">
    <property type="entry name" value="MJ0683-like"/>
</dbReference>